<reference evidence="1" key="2">
    <citation type="submission" date="2020-06" db="EMBL/GenBank/DDBJ databases">
        <title>Helianthus annuus Genome sequencing and assembly Release 2.</title>
        <authorList>
            <person name="Gouzy J."/>
            <person name="Langlade N."/>
            <person name="Munos S."/>
        </authorList>
    </citation>
    <scope>NUCLEOTIDE SEQUENCE</scope>
    <source>
        <tissue evidence="1">Leaves</tissue>
    </source>
</reference>
<dbReference type="Gramene" id="mRNA:HanXRQr2_Chr13g0581381">
    <property type="protein sequence ID" value="CDS:HanXRQr2_Chr13g0581381.1"/>
    <property type="gene ID" value="HanXRQr2_Chr13g0581381"/>
</dbReference>
<proteinExistence type="predicted"/>
<accession>A0A9K3HBU1</accession>
<sequence>MARIVFIDIDNRDDAMEIVCSMVLEFVREIKRDELFFGRVESIDCRVQLVGDIVFGHCCWLFTDLN</sequence>
<protein>
    <submittedName>
        <fullName evidence="1">Uncharacterized protein</fullName>
    </submittedName>
</protein>
<dbReference type="Proteomes" id="UP000215914">
    <property type="component" value="Unassembled WGS sequence"/>
</dbReference>
<evidence type="ECO:0000313" key="2">
    <source>
        <dbReference type="Proteomes" id="UP000215914"/>
    </source>
</evidence>
<evidence type="ECO:0000313" key="1">
    <source>
        <dbReference type="EMBL" id="KAF5772794.1"/>
    </source>
</evidence>
<gene>
    <name evidence="1" type="ORF">HanXRQr2_Chr13g0581381</name>
</gene>
<dbReference type="EMBL" id="MNCJ02000328">
    <property type="protein sequence ID" value="KAF5772794.1"/>
    <property type="molecule type" value="Genomic_DNA"/>
</dbReference>
<keyword evidence="2" id="KW-1185">Reference proteome</keyword>
<comment type="caution">
    <text evidence="1">The sequence shown here is derived from an EMBL/GenBank/DDBJ whole genome shotgun (WGS) entry which is preliminary data.</text>
</comment>
<dbReference type="AlphaFoldDB" id="A0A9K3HBU1"/>
<organism evidence="1 2">
    <name type="scientific">Helianthus annuus</name>
    <name type="common">Common sunflower</name>
    <dbReference type="NCBI Taxonomy" id="4232"/>
    <lineage>
        <taxon>Eukaryota</taxon>
        <taxon>Viridiplantae</taxon>
        <taxon>Streptophyta</taxon>
        <taxon>Embryophyta</taxon>
        <taxon>Tracheophyta</taxon>
        <taxon>Spermatophyta</taxon>
        <taxon>Magnoliopsida</taxon>
        <taxon>eudicotyledons</taxon>
        <taxon>Gunneridae</taxon>
        <taxon>Pentapetalae</taxon>
        <taxon>asterids</taxon>
        <taxon>campanulids</taxon>
        <taxon>Asterales</taxon>
        <taxon>Asteraceae</taxon>
        <taxon>Asteroideae</taxon>
        <taxon>Heliantheae alliance</taxon>
        <taxon>Heliantheae</taxon>
        <taxon>Helianthus</taxon>
    </lineage>
</organism>
<name>A0A9K3HBU1_HELAN</name>
<reference evidence="1" key="1">
    <citation type="journal article" date="2017" name="Nature">
        <title>The sunflower genome provides insights into oil metabolism, flowering and Asterid evolution.</title>
        <authorList>
            <person name="Badouin H."/>
            <person name="Gouzy J."/>
            <person name="Grassa C.J."/>
            <person name="Murat F."/>
            <person name="Staton S.E."/>
            <person name="Cottret L."/>
            <person name="Lelandais-Briere C."/>
            <person name="Owens G.L."/>
            <person name="Carrere S."/>
            <person name="Mayjonade B."/>
            <person name="Legrand L."/>
            <person name="Gill N."/>
            <person name="Kane N.C."/>
            <person name="Bowers J.E."/>
            <person name="Hubner S."/>
            <person name="Bellec A."/>
            <person name="Berard A."/>
            <person name="Berges H."/>
            <person name="Blanchet N."/>
            <person name="Boniface M.C."/>
            <person name="Brunel D."/>
            <person name="Catrice O."/>
            <person name="Chaidir N."/>
            <person name="Claudel C."/>
            <person name="Donnadieu C."/>
            <person name="Faraut T."/>
            <person name="Fievet G."/>
            <person name="Helmstetter N."/>
            <person name="King M."/>
            <person name="Knapp S.J."/>
            <person name="Lai Z."/>
            <person name="Le Paslier M.C."/>
            <person name="Lippi Y."/>
            <person name="Lorenzon L."/>
            <person name="Mandel J.R."/>
            <person name="Marage G."/>
            <person name="Marchand G."/>
            <person name="Marquand E."/>
            <person name="Bret-Mestries E."/>
            <person name="Morien E."/>
            <person name="Nambeesan S."/>
            <person name="Nguyen T."/>
            <person name="Pegot-Espagnet P."/>
            <person name="Pouilly N."/>
            <person name="Raftis F."/>
            <person name="Sallet E."/>
            <person name="Schiex T."/>
            <person name="Thomas J."/>
            <person name="Vandecasteele C."/>
            <person name="Vares D."/>
            <person name="Vear F."/>
            <person name="Vautrin S."/>
            <person name="Crespi M."/>
            <person name="Mangin B."/>
            <person name="Burke J.M."/>
            <person name="Salse J."/>
            <person name="Munos S."/>
            <person name="Vincourt P."/>
            <person name="Rieseberg L.H."/>
            <person name="Langlade N.B."/>
        </authorList>
    </citation>
    <scope>NUCLEOTIDE SEQUENCE</scope>
    <source>
        <tissue evidence="1">Leaves</tissue>
    </source>
</reference>